<dbReference type="InterPro" id="IPR002347">
    <property type="entry name" value="SDR_fam"/>
</dbReference>
<dbReference type="Pfam" id="PF13561">
    <property type="entry name" value="adh_short_C2"/>
    <property type="match status" value="1"/>
</dbReference>
<dbReference type="InterPro" id="IPR020904">
    <property type="entry name" value="Sc_DH/Rdtase_CS"/>
</dbReference>
<dbReference type="GO" id="GO:0016616">
    <property type="term" value="F:oxidoreductase activity, acting on the CH-OH group of donors, NAD or NADP as acceptor"/>
    <property type="evidence" value="ECO:0007669"/>
    <property type="project" value="TreeGrafter"/>
</dbReference>
<dbReference type="PRINTS" id="PR00080">
    <property type="entry name" value="SDRFAMILY"/>
</dbReference>
<reference evidence="3 4" key="1">
    <citation type="submission" date="2019-03" db="EMBL/GenBank/DDBJ databases">
        <title>Genome Sequencing and Assembly of Various Microbes Isolated from Partially Reclaimed Soil and Acid Mine Drainage (AMD) Site.</title>
        <authorList>
            <person name="Steinbock B."/>
            <person name="Bechtold R."/>
            <person name="Sevigny J.L."/>
            <person name="Thomas D."/>
            <person name="Cuthill L.R."/>
            <person name="Aveiro Johannsen E.J."/>
            <person name="Thomas K."/>
            <person name="Ghosh A."/>
        </authorList>
    </citation>
    <scope>NUCLEOTIDE SEQUENCE [LARGE SCALE GENOMIC DNA]</scope>
    <source>
        <strain evidence="3 4">S-A3</strain>
    </source>
</reference>
<dbReference type="Proteomes" id="UP000295163">
    <property type="component" value="Unassembled WGS sequence"/>
</dbReference>
<dbReference type="PRINTS" id="PR00081">
    <property type="entry name" value="GDHRDH"/>
</dbReference>
<dbReference type="SUPFAM" id="SSF51735">
    <property type="entry name" value="NAD(P)-binding Rossmann-fold domains"/>
    <property type="match status" value="1"/>
</dbReference>
<evidence type="ECO:0000313" key="4">
    <source>
        <dbReference type="Proteomes" id="UP000295163"/>
    </source>
</evidence>
<comment type="caution">
    <text evidence="3">The sequence shown here is derived from an EMBL/GenBank/DDBJ whole genome shotgun (WGS) entry which is preliminary data.</text>
</comment>
<protein>
    <submittedName>
        <fullName evidence="3">SDR family oxidoreductase</fullName>
    </submittedName>
</protein>
<dbReference type="EMBL" id="SMZT01000003">
    <property type="protein sequence ID" value="TDL43116.1"/>
    <property type="molecule type" value="Genomic_DNA"/>
</dbReference>
<organism evidence="3 4">
    <name type="scientific">Kocuria rosea</name>
    <name type="common">Deinococcus erythromyxa</name>
    <name type="synonym">Micrococcus rubens</name>
    <dbReference type="NCBI Taxonomy" id="1275"/>
    <lineage>
        <taxon>Bacteria</taxon>
        <taxon>Bacillati</taxon>
        <taxon>Actinomycetota</taxon>
        <taxon>Actinomycetes</taxon>
        <taxon>Micrococcales</taxon>
        <taxon>Micrococcaceae</taxon>
        <taxon>Kocuria</taxon>
    </lineage>
</organism>
<dbReference type="AlphaFoldDB" id="A0A4R5YIA9"/>
<accession>A0A4R5YIA9</accession>
<feature type="region of interest" description="Disordered" evidence="2">
    <location>
        <begin position="1"/>
        <end position="26"/>
    </location>
</feature>
<evidence type="ECO:0000256" key="1">
    <source>
        <dbReference type="ARBA" id="ARBA00006484"/>
    </source>
</evidence>
<name>A0A4R5YIA9_KOCRO</name>
<dbReference type="PANTHER" id="PTHR42760">
    <property type="entry name" value="SHORT-CHAIN DEHYDROGENASES/REDUCTASES FAMILY MEMBER"/>
    <property type="match status" value="1"/>
</dbReference>
<sequence length="262" mass="26660">MAAGVPVRSGRQHHRDPPGRSVMSADNAQRRAVIVTGASGLVGGSVARTVAEAGYEVVPVDVRAGTVDGLDVTACDITDTQQVVQLMKSIQTGGAQLYGLVNAAAVIPTAGLWDVQVDEFMTVLKINTWGSLNIAREASKLMAAGGAGRIINIASVAAYTGGLVGGPHYAASKAGVIVLTKVLAKELAAQGITANAIAPGALDSPATQALPDEARTALVERIPAGRFGTRDEITGAVAYLLTPAAGYMTGATLDINGGVHLR</sequence>
<gene>
    <name evidence="3" type="ORF">E2R59_09885</name>
</gene>
<dbReference type="PROSITE" id="PS00061">
    <property type="entry name" value="ADH_SHORT"/>
    <property type="match status" value="1"/>
</dbReference>
<comment type="similarity">
    <text evidence="1">Belongs to the short-chain dehydrogenases/reductases (SDR) family.</text>
</comment>
<evidence type="ECO:0000313" key="3">
    <source>
        <dbReference type="EMBL" id="TDL43116.1"/>
    </source>
</evidence>
<proteinExistence type="inferred from homology"/>
<dbReference type="InterPro" id="IPR036291">
    <property type="entry name" value="NAD(P)-bd_dom_sf"/>
</dbReference>
<dbReference type="Gene3D" id="3.40.50.720">
    <property type="entry name" value="NAD(P)-binding Rossmann-like Domain"/>
    <property type="match status" value="1"/>
</dbReference>
<evidence type="ECO:0000256" key="2">
    <source>
        <dbReference type="SAM" id="MobiDB-lite"/>
    </source>
</evidence>